<gene>
    <name evidence="2" type="ORF">EL26_22065</name>
</gene>
<name>A0A074LL00_9BACL</name>
<proteinExistence type="predicted"/>
<accession>A0A074LL00</accession>
<evidence type="ECO:0000256" key="1">
    <source>
        <dbReference type="PROSITE-ProRule" id="PRU00182"/>
    </source>
</evidence>
<dbReference type="STRING" id="1157490.EL26_22065"/>
<dbReference type="EMBL" id="JMIR01000043">
    <property type="protein sequence ID" value="KEO81225.1"/>
    <property type="molecule type" value="Genomic_DNA"/>
</dbReference>
<evidence type="ECO:0000313" key="3">
    <source>
        <dbReference type="Proteomes" id="UP000027931"/>
    </source>
</evidence>
<dbReference type="NCBIfam" id="TIGR02988">
    <property type="entry name" value="YaaA_near_RecF"/>
    <property type="match status" value="1"/>
</dbReference>
<dbReference type="RefSeq" id="WP_038093867.1">
    <property type="nucleotide sequence ID" value="NZ_JMIR01000043.1"/>
</dbReference>
<comment type="caution">
    <text evidence="2">The sequence shown here is derived from an EMBL/GenBank/DDBJ whole genome shotgun (WGS) entry which is preliminary data.</text>
</comment>
<dbReference type="SUPFAM" id="SSF55174">
    <property type="entry name" value="Alpha-L RNA-binding motif"/>
    <property type="match status" value="1"/>
</dbReference>
<reference evidence="2 3" key="1">
    <citation type="journal article" date="2013" name="Int. J. Syst. Evol. Microbiol.">
        <title>Tumebacillus flagellatus sp. nov., an alpha-amylase/pullulanase-producing bacterium isolated from cassava wastewater.</title>
        <authorList>
            <person name="Wang Q."/>
            <person name="Xie N."/>
            <person name="Qin Y."/>
            <person name="Shen N."/>
            <person name="Zhu J."/>
            <person name="Mi H."/>
            <person name="Huang R."/>
        </authorList>
    </citation>
    <scope>NUCLEOTIDE SEQUENCE [LARGE SCALE GENOMIC DNA]</scope>
    <source>
        <strain evidence="2 3">GST4</strain>
    </source>
</reference>
<dbReference type="Pfam" id="PF13275">
    <property type="entry name" value="S4_2"/>
    <property type="match status" value="1"/>
</dbReference>
<dbReference type="InterPro" id="IPR036986">
    <property type="entry name" value="S4_RNA-bd_sf"/>
</dbReference>
<dbReference type="InterPro" id="IPR014330">
    <property type="entry name" value="RNA-bd_S4-rel_YaaA"/>
</dbReference>
<dbReference type="Gene3D" id="3.10.290.10">
    <property type="entry name" value="RNA-binding S4 domain"/>
    <property type="match status" value="1"/>
</dbReference>
<dbReference type="GO" id="GO:0003723">
    <property type="term" value="F:RNA binding"/>
    <property type="evidence" value="ECO:0007669"/>
    <property type="project" value="UniProtKB-KW"/>
</dbReference>
<organism evidence="2 3">
    <name type="scientific">Tumebacillus flagellatus</name>
    <dbReference type="NCBI Taxonomy" id="1157490"/>
    <lineage>
        <taxon>Bacteria</taxon>
        <taxon>Bacillati</taxon>
        <taxon>Bacillota</taxon>
        <taxon>Bacilli</taxon>
        <taxon>Bacillales</taxon>
        <taxon>Alicyclobacillaceae</taxon>
        <taxon>Tumebacillus</taxon>
    </lineage>
</organism>
<dbReference type="OrthoDB" id="9811532at2"/>
<dbReference type="PROSITE" id="PS50889">
    <property type="entry name" value="S4"/>
    <property type="match status" value="1"/>
</dbReference>
<dbReference type="Proteomes" id="UP000027931">
    <property type="component" value="Unassembled WGS sequence"/>
</dbReference>
<dbReference type="eggNOG" id="COG2501">
    <property type="taxonomic scope" value="Bacteria"/>
</dbReference>
<protein>
    <submittedName>
        <fullName evidence="2">Uncharacterized protein</fullName>
    </submittedName>
</protein>
<dbReference type="AlphaFoldDB" id="A0A074LL00"/>
<sequence>MAAHEVYLSKDEITLGQFLKFADIIDSGGMTKWFLEEHDITVNGEVESRRGRKLHPGDLVHIAGVGTYKLEKEQG</sequence>
<evidence type="ECO:0000313" key="2">
    <source>
        <dbReference type="EMBL" id="KEO81225.1"/>
    </source>
</evidence>
<keyword evidence="3" id="KW-1185">Reference proteome</keyword>
<keyword evidence="1" id="KW-0694">RNA-binding</keyword>